<dbReference type="SUPFAM" id="SSF52172">
    <property type="entry name" value="CheY-like"/>
    <property type="match status" value="1"/>
</dbReference>
<gene>
    <name evidence="3" type="ORF">D0T92_04865</name>
</gene>
<dbReference type="Pfam" id="PF00072">
    <property type="entry name" value="Response_reg"/>
    <property type="match status" value="1"/>
</dbReference>
<dbReference type="PANTHER" id="PTHR43228">
    <property type="entry name" value="TWO-COMPONENT RESPONSE REGULATOR"/>
    <property type="match status" value="1"/>
</dbReference>
<keyword evidence="1" id="KW-0597">Phosphoprotein</keyword>
<name>A0A5J6PYZ1_9NEIS</name>
<sequence length="127" mass="14118">MMITIMVVDDSNVIRNRITRSSESKGFEVVATAANGVDAVQLYEILKPDLVTMDLTMPKMDGLACIRNIINLDENANILVISALADKATGIKALEYGARGFIYKPFTDEDLFEAFREMAAEVVNERR</sequence>
<dbReference type="Proteomes" id="UP000325713">
    <property type="component" value="Chromosome"/>
</dbReference>
<evidence type="ECO:0000313" key="3">
    <source>
        <dbReference type="EMBL" id="QEY25930.1"/>
    </source>
</evidence>
<dbReference type="PANTHER" id="PTHR43228:SF1">
    <property type="entry name" value="TWO-COMPONENT RESPONSE REGULATOR ARR22"/>
    <property type="match status" value="1"/>
</dbReference>
<dbReference type="GO" id="GO:0000160">
    <property type="term" value="P:phosphorelay signal transduction system"/>
    <property type="evidence" value="ECO:0007669"/>
    <property type="project" value="InterPro"/>
</dbReference>
<evidence type="ECO:0000313" key="4">
    <source>
        <dbReference type="Proteomes" id="UP000325713"/>
    </source>
</evidence>
<dbReference type="OrthoDB" id="9801101at2"/>
<protein>
    <submittedName>
        <fullName evidence="3">Response regulator</fullName>
    </submittedName>
</protein>
<evidence type="ECO:0000259" key="2">
    <source>
        <dbReference type="PROSITE" id="PS50110"/>
    </source>
</evidence>
<dbReference type="RefSeq" id="WP_151050740.1">
    <property type="nucleotide sequence ID" value="NZ_CP031700.1"/>
</dbReference>
<dbReference type="SMART" id="SM00448">
    <property type="entry name" value="REC"/>
    <property type="match status" value="1"/>
</dbReference>
<evidence type="ECO:0000256" key="1">
    <source>
        <dbReference type="PROSITE-ProRule" id="PRU00169"/>
    </source>
</evidence>
<accession>A0A5J6PYZ1</accession>
<keyword evidence="4" id="KW-1185">Reference proteome</keyword>
<dbReference type="EMBL" id="CP031700">
    <property type="protein sequence ID" value="QEY25930.1"/>
    <property type="molecule type" value="Genomic_DNA"/>
</dbReference>
<feature type="domain" description="Response regulatory" evidence="2">
    <location>
        <begin position="4"/>
        <end position="119"/>
    </location>
</feature>
<feature type="modified residue" description="4-aspartylphosphate" evidence="1">
    <location>
        <position position="54"/>
    </location>
</feature>
<dbReference type="InterPro" id="IPR001789">
    <property type="entry name" value="Sig_transdc_resp-reg_receiver"/>
</dbReference>
<reference evidence="3 4" key="1">
    <citation type="submission" date="2018-08" db="EMBL/GenBank/DDBJ databases">
        <title>Neisseria zalophi ATCC BAA-2455 complete genome.</title>
        <authorList>
            <person name="Veseli I.A."/>
            <person name="Buttler R."/>
            <person name="Mascarenhas dos Santos A.C."/>
            <person name="Pombert J.-F."/>
        </authorList>
    </citation>
    <scope>NUCLEOTIDE SEQUENCE [LARGE SCALE GENOMIC DNA]</scope>
    <source>
        <strain evidence="3 4">ATCC BAA-2455</strain>
    </source>
</reference>
<dbReference type="PROSITE" id="PS50110">
    <property type="entry name" value="RESPONSE_REGULATORY"/>
    <property type="match status" value="1"/>
</dbReference>
<dbReference type="Gene3D" id="3.40.50.2300">
    <property type="match status" value="1"/>
</dbReference>
<dbReference type="InterPro" id="IPR052048">
    <property type="entry name" value="ST_Response_Regulator"/>
</dbReference>
<organism evidence="3 4">
    <name type="scientific">Neisseria zalophi</name>
    <dbReference type="NCBI Taxonomy" id="640030"/>
    <lineage>
        <taxon>Bacteria</taxon>
        <taxon>Pseudomonadati</taxon>
        <taxon>Pseudomonadota</taxon>
        <taxon>Betaproteobacteria</taxon>
        <taxon>Neisseriales</taxon>
        <taxon>Neisseriaceae</taxon>
        <taxon>Neisseria</taxon>
    </lineage>
</organism>
<dbReference type="KEGG" id="nzl:D0T92_04865"/>
<dbReference type="InterPro" id="IPR011006">
    <property type="entry name" value="CheY-like_superfamily"/>
</dbReference>
<dbReference type="AlphaFoldDB" id="A0A5J6PYZ1"/>
<proteinExistence type="predicted"/>